<dbReference type="InterPro" id="IPR018060">
    <property type="entry name" value="HTH_AraC"/>
</dbReference>
<dbReference type="Gene3D" id="3.40.10.10">
    <property type="entry name" value="DNA Methylphosphotriester Repair Domain"/>
    <property type="match status" value="1"/>
</dbReference>
<dbReference type="InterPro" id="IPR018062">
    <property type="entry name" value="HTH_AraC-typ_CS"/>
</dbReference>
<dbReference type="RefSeq" id="WP_183960264.1">
    <property type="nucleotide sequence ID" value="NZ_JACHHP010000002.1"/>
</dbReference>
<dbReference type="Proteomes" id="UP000521199">
    <property type="component" value="Unassembled WGS sequence"/>
</dbReference>
<dbReference type="InterPro" id="IPR009057">
    <property type="entry name" value="Homeodomain-like_sf"/>
</dbReference>
<keyword evidence="5" id="KW-0808">Transferase</keyword>
<keyword evidence="15" id="KW-0378">Hydrolase</keyword>
<keyword evidence="10" id="KW-0238">DNA-binding</keyword>
<keyword evidence="9" id="KW-0805">Transcription regulation</keyword>
<gene>
    <name evidence="15" type="ORF">HNQ52_001257</name>
</gene>
<comment type="cofactor">
    <cofactor evidence="2">
        <name>Zn(2+)</name>
        <dbReference type="ChEBI" id="CHEBI:29105"/>
    </cofactor>
</comment>
<dbReference type="Gene3D" id="1.10.340.30">
    <property type="entry name" value="Hypothetical protein, domain 2"/>
    <property type="match status" value="1"/>
</dbReference>
<dbReference type="PANTHER" id="PTHR43003:SF13">
    <property type="entry name" value="DNA-3-METHYLADENINE GLYCOSYLASE 2"/>
    <property type="match status" value="1"/>
</dbReference>
<dbReference type="EC" id="3.2.2.21" evidence="3"/>
<keyword evidence="4" id="KW-0489">Methyltransferase</keyword>
<dbReference type="GO" id="GO:0032993">
    <property type="term" value="C:protein-DNA complex"/>
    <property type="evidence" value="ECO:0007669"/>
    <property type="project" value="TreeGrafter"/>
</dbReference>
<dbReference type="SUPFAM" id="SSF48150">
    <property type="entry name" value="DNA-glycosylase"/>
    <property type="match status" value="1"/>
</dbReference>
<evidence type="ECO:0000256" key="4">
    <source>
        <dbReference type="ARBA" id="ARBA00022603"/>
    </source>
</evidence>
<dbReference type="SUPFAM" id="SSF55945">
    <property type="entry name" value="TATA-box binding protein-like"/>
    <property type="match status" value="1"/>
</dbReference>
<dbReference type="SUPFAM" id="SSF46689">
    <property type="entry name" value="Homeodomain-like"/>
    <property type="match status" value="1"/>
</dbReference>
<dbReference type="Gene3D" id="1.10.10.60">
    <property type="entry name" value="Homeodomain-like"/>
    <property type="match status" value="1"/>
</dbReference>
<comment type="catalytic activity">
    <reaction evidence="1">
        <text>Hydrolysis of alkylated DNA, releasing 3-methyladenine, 3-methylguanine, 7-methylguanine and 7-methyladenine.</text>
        <dbReference type="EC" id="3.2.2.21"/>
    </reaction>
</comment>
<sequence length="487" mass="52481">MSSPVASAELDPAVCERARLARDARFDGLFYTAVRTTRIYCRPVCPAPTPKAHNVDYFPTAAAAAAAGYRPCLRCRPERAPGAPAHRVGSELVAGALRLIEHGLLDDAPVATLAERVGVGERHLRRLFAEQLGAGPLDVAATRRLLFAKQLLSDTTLPITQIASAAGYASLRRFNAAFVDSYGKPPREFRRTETPLSSNGELVLRLPFRPPYDFAGLMAFFERRAIPGVEQVSPRHYRRSIAVDGEPGWFEVTPRDGDDALSLRVSVPRASQLGRVVATVRRQFDVDADPAAIGDVLGRAPLLRAAVARWPGQRLPGAWNGFELAVRGVLGQQISVAAARTYAARIVAGWGTPLGERGIDGVNALFPTPAALADAPLETIGLPRARAATLRGLAAACRDGRVDFAPEQTLAGFVERFTALPGIGAWTAHYIAMRALSQPDAFPAGDLVLRKVAGGGAPLTERALEQRSQDWRPWRAYAVMLLWRAAG</sequence>
<dbReference type="Pfam" id="PF02805">
    <property type="entry name" value="Ada_Zn_binding"/>
    <property type="match status" value="1"/>
</dbReference>
<evidence type="ECO:0000256" key="8">
    <source>
        <dbReference type="ARBA" id="ARBA00022833"/>
    </source>
</evidence>
<dbReference type="GO" id="GO:0008725">
    <property type="term" value="F:DNA-3-methyladenine glycosylase activity"/>
    <property type="evidence" value="ECO:0007669"/>
    <property type="project" value="TreeGrafter"/>
</dbReference>
<evidence type="ECO:0000256" key="11">
    <source>
        <dbReference type="ARBA" id="ARBA00023159"/>
    </source>
</evidence>
<keyword evidence="8" id="KW-0862">Zinc</keyword>
<dbReference type="GO" id="GO:0008168">
    <property type="term" value="F:methyltransferase activity"/>
    <property type="evidence" value="ECO:0007669"/>
    <property type="project" value="UniProtKB-KW"/>
</dbReference>
<accession>A0A7W8G0G8</accession>
<dbReference type="Pfam" id="PF06029">
    <property type="entry name" value="AlkA_N"/>
    <property type="match status" value="1"/>
</dbReference>
<dbReference type="GO" id="GO:0043565">
    <property type="term" value="F:sequence-specific DNA binding"/>
    <property type="evidence" value="ECO:0007669"/>
    <property type="project" value="InterPro"/>
</dbReference>
<feature type="domain" description="HTH araC/xylS-type" evidence="14">
    <location>
        <begin position="94"/>
        <end position="192"/>
    </location>
</feature>
<dbReference type="SMART" id="SM00342">
    <property type="entry name" value="HTH_ARAC"/>
    <property type="match status" value="1"/>
</dbReference>
<keyword evidence="15" id="KW-0326">Glycosidase</keyword>
<keyword evidence="16" id="KW-1185">Reference proteome</keyword>
<dbReference type="PANTHER" id="PTHR43003">
    <property type="entry name" value="DNA-3-METHYLADENINE GLYCOSYLASE"/>
    <property type="match status" value="1"/>
</dbReference>
<dbReference type="SUPFAM" id="SSF57884">
    <property type="entry name" value="Ada DNA repair protein, N-terminal domain (N-Ada 10)"/>
    <property type="match status" value="1"/>
</dbReference>
<dbReference type="InterPro" id="IPR051912">
    <property type="entry name" value="Alkylbase_DNA_Glycosylase/TA"/>
</dbReference>
<evidence type="ECO:0000256" key="6">
    <source>
        <dbReference type="ARBA" id="ARBA00022723"/>
    </source>
</evidence>
<dbReference type="CDD" id="cd00056">
    <property type="entry name" value="ENDO3c"/>
    <property type="match status" value="1"/>
</dbReference>
<dbReference type="GO" id="GO:0003700">
    <property type="term" value="F:DNA-binding transcription factor activity"/>
    <property type="evidence" value="ECO:0007669"/>
    <property type="project" value="InterPro"/>
</dbReference>
<dbReference type="SMART" id="SM01009">
    <property type="entry name" value="AlkA_N"/>
    <property type="match status" value="1"/>
</dbReference>
<evidence type="ECO:0000313" key="16">
    <source>
        <dbReference type="Proteomes" id="UP000521199"/>
    </source>
</evidence>
<dbReference type="Gene3D" id="1.10.1670.10">
    <property type="entry name" value="Helix-hairpin-Helix base-excision DNA repair enzymes (C-terminal)"/>
    <property type="match status" value="1"/>
</dbReference>
<dbReference type="Pfam" id="PF00730">
    <property type="entry name" value="HhH-GPD"/>
    <property type="match status" value="1"/>
</dbReference>
<evidence type="ECO:0000256" key="13">
    <source>
        <dbReference type="ARBA" id="ARBA00023204"/>
    </source>
</evidence>
<comment type="caution">
    <text evidence="15">The sequence shown here is derived from an EMBL/GenBank/DDBJ whole genome shotgun (WGS) entry which is preliminary data.</text>
</comment>
<dbReference type="GO" id="GO:0006307">
    <property type="term" value="P:DNA alkylation repair"/>
    <property type="evidence" value="ECO:0007669"/>
    <property type="project" value="TreeGrafter"/>
</dbReference>
<dbReference type="InterPro" id="IPR011257">
    <property type="entry name" value="DNA_glycosylase"/>
</dbReference>
<dbReference type="PROSITE" id="PS00041">
    <property type="entry name" value="HTH_ARAC_FAMILY_1"/>
    <property type="match status" value="1"/>
</dbReference>
<reference evidence="15 16" key="1">
    <citation type="submission" date="2020-08" db="EMBL/GenBank/DDBJ databases">
        <title>Genomic Encyclopedia of Type Strains, Phase IV (KMG-IV): sequencing the most valuable type-strain genomes for metagenomic binning, comparative biology and taxonomic classification.</title>
        <authorList>
            <person name="Goeker M."/>
        </authorList>
    </citation>
    <scope>NUCLEOTIDE SEQUENCE [LARGE SCALE GENOMIC DNA]</scope>
    <source>
        <strain evidence="15 16">DSM 24163</strain>
    </source>
</reference>
<dbReference type="PROSITE" id="PS01124">
    <property type="entry name" value="HTH_ARAC_FAMILY_2"/>
    <property type="match status" value="1"/>
</dbReference>
<evidence type="ECO:0000256" key="9">
    <source>
        <dbReference type="ARBA" id="ARBA00023015"/>
    </source>
</evidence>
<organism evidence="15 16">
    <name type="scientific">Chiayiivirga flava</name>
    <dbReference type="NCBI Taxonomy" id="659595"/>
    <lineage>
        <taxon>Bacteria</taxon>
        <taxon>Pseudomonadati</taxon>
        <taxon>Pseudomonadota</taxon>
        <taxon>Gammaproteobacteria</taxon>
        <taxon>Lysobacterales</taxon>
        <taxon>Lysobacteraceae</taxon>
        <taxon>Chiayiivirga</taxon>
    </lineage>
</organism>
<evidence type="ECO:0000256" key="2">
    <source>
        <dbReference type="ARBA" id="ARBA00001947"/>
    </source>
</evidence>
<dbReference type="InterPro" id="IPR035451">
    <property type="entry name" value="Ada-like_dom_sf"/>
</dbReference>
<keyword evidence="12" id="KW-0804">Transcription</keyword>
<dbReference type="InterPro" id="IPR010316">
    <property type="entry name" value="AlkA_N"/>
</dbReference>
<dbReference type="GO" id="GO:0008270">
    <property type="term" value="F:zinc ion binding"/>
    <property type="evidence" value="ECO:0007669"/>
    <property type="project" value="InterPro"/>
</dbReference>
<dbReference type="InterPro" id="IPR004026">
    <property type="entry name" value="Ada_DNA_repair_Zn-bd"/>
</dbReference>
<dbReference type="GO" id="GO:0032131">
    <property type="term" value="F:alkylated DNA binding"/>
    <property type="evidence" value="ECO:0007669"/>
    <property type="project" value="TreeGrafter"/>
</dbReference>
<dbReference type="EMBL" id="JACHHP010000002">
    <property type="protein sequence ID" value="MBB5207728.1"/>
    <property type="molecule type" value="Genomic_DNA"/>
</dbReference>
<dbReference type="InterPro" id="IPR037046">
    <property type="entry name" value="AlkA_N_sf"/>
</dbReference>
<keyword evidence="7" id="KW-0227">DNA damage</keyword>
<keyword evidence="6" id="KW-0479">Metal-binding</keyword>
<dbReference type="Gene3D" id="3.30.310.20">
    <property type="entry name" value="DNA-3-methyladenine glycosylase AlkA, N-terminal domain"/>
    <property type="match status" value="1"/>
</dbReference>
<evidence type="ECO:0000256" key="10">
    <source>
        <dbReference type="ARBA" id="ARBA00023125"/>
    </source>
</evidence>
<proteinExistence type="predicted"/>
<dbReference type="GO" id="GO:0032259">
    <property type="term" value="P:methylation"/>
    <property type="evidence" value="ECO:0007669"/>
    <property type="project" value="UniProtKB-KW"/>
</dbReference>
<evidence type="ECO:0000256" key="12">
    <source>
        <dbReference type="ARBA" id="ARBA00023163"/>
    </source>
</evidence>
<dbReference type="AlphaFoldDB" id="A0A7W8G0G8"/>
<evidence type="ECO:0000256" key="1">
    <source>
        <dbReference type="ARBA" id="ARBA00000086"/>
    </source>
</evidence>
<keyword evidence="11" id="KW-0010">Activator</keyword>
<dbReference type="GO" id="GO:0043916">
    <property type="term" value="F:DNA-7-methylguanine glycosylase activity"/>
    <property type="evidence" value="ECO:0007669"/>
    <property type="project" value="TreeGrafter"/>
</dbReference>
<evidence type="ECO:0000313" key="15">
    <source>
        <dbReference type="EMBL" id="MBB5207728.1"/>
    </source>
</evidence>
<evidence type="ECO:0000259" key="14">
    <source>
        <dbReference type="PROSITE" id="PS01124"/>
    </source>
</evidence>
<dbReference type="GO" id="GO:0005737">
    <property type="term" value="C:cytoplasm"/>
    <property type="evidence" value="ECO:0007669"/>
    <property type="project" value="TreeGrafter"/>
</dbReference>
<dbReference type="GO" id="GO:0006285">
    <property type="term" value="P:base-excision repair, AP site formation"/>
    <property type="evidence" value="ECO:0007669"/>
    <property type="project" value="TreeGrafter"/>
</dbReference>
<evidence type="ECO:0000256" key="5">
    <source>
        <dbReference type="ARBA" id="ARBA00022679"/>
    </source>
</evidence>
<name>A0A7W8G0G8_9GAMM</name>
<keyword evidence="13" id="KW-0234">DNA repair</keyword>
<evidence type="ECO:0000256" key="7">
    <source>
        <dbReference type="ARBA" id="ARBA00022763"/>
    </source>
</evidence>
<dbReference type="InterPro" id="IPR003265">
    <property type="entry name" value="HhH-GPD_domain"/>
</dbReference>
<dbReference type="SMART" id="SM00478">
    <property type="entry name" value="ENDO3c"/>
    <property type="match status" value="1"/>
</dbReference>
<dbReference type="Pfam" id="PF12833">
    <property type="entry name" value="HTH_18"/>
    <property type="match status" value="1"/>
</dbReference>
<evidence type="ECO:0000256" key="3">
    <source>
        <dbReference type="ARBA" id="ARBA00012000"/>
    </source>
</evidence>
<dbReference type="InterPro" id="IPR023170">
    <property type="entry name" value="HhH_base_excis_C"/>
</dbReference>
<protein>
    <recommendedName>
        <fullName evidence="3">DNA-3-methyladenine glycosylase II</fullName>
        <ecNumber evidence="3">3.2.2.21</ecNumber>
    </recommendedName>
</protein>